<organism evidence="1">
    <name type="scientific">Anguilla anguilla</name>
    <name type="common">European freshwater eel</name>
    <name type="synonym">Muraena anguilla</name>
    <dbReference type="NCBI Taxonomy" id="7936"/>
    <lineage>
        <taxon>Eukaryota</taxon>
        <taxon>Metazoa</taxon>
        <taxon>Chordata</taxon>
        <taxon>Craniata</taxon>
        <taxon>Vertebrata</taxon>
        <taxon>Euteleostomi</taxon>
        <taxon>Actinopterygii</taxon>
        <taxon>Neopterygii</taxon>
        <taxon>Teleostei</taxon>
        <taxon>Anguilliformes</taxon>
        <taxon>Anguillidae</taxon>
        <taxon>Anguilla</taxon>
    </lineage>
</organism>
<protein>
    <submittedName>
        <fullName evidence="1">Uncharacterized protein</fullName>
    </submittedName>
</protein>
<accession>A0A0E9PSS2</accession>
<sequence length="24" mass="2853">MAVSWTEARKLVLTSDWQMKVLLF</sequence>
<name>A0A0E9PSS2_ANGAN</name>
<reference evidence="1" key="1">
    <citation type="submission" date="2014-11" db="EMBL/GenBank/DDBJ databases">
        <authorList>
            <person name="Amaro Gonzalez C."/>
        </authorList>
    </citation>
    <scope>NUCLEOTIDE SEQUENCE</scope>
</reference>
<reference evidence="1" key="2">
    <citation type="journal article" date="2015" name="Fish Shellfish Immunol.">
        <title>Early steps in the European eel (Anguilla anguilla)-Vibrio vulnificus interaction in the gills: Role of the RtxA13 toxin.</title>
        <authorList>
            <person name="Callol A."/>
            <person name="Pajuelo D."/>
            <person name="Ebbesson L."/>
            <person name="Teles M."/>
            <person name="MacKenzie S."/>
            <person name="Amaro C."/>
        </authorList>
    </citation>
    <scope>NUCLEOTIDE SEQUENCE</scope>
</reference>
<dbReference type="AlphaFoldDB" id="A0A0E9PSS2"/>
<dbReference type="EMBL" id="GBXM01100896">
    <property type="protein sequence ID" value="JAH07681.1"/>
    <property type="molecule type" value="Transcribed_RNA"/>
</dbReference>
<proteinExistence type="predicted"/>
<evidence type="ECO:0000313" key="1">
    <source>
        <dbReference type="EMBL" id="JAH07681.1"/>
    </source>
</evidence>